<keyword evidence="2" id="KW-0004">4Fe-4S</keyword>
<dbReference type="InterPro" id="IPR017200">
    <property type="entry name" value="PqqE-like"/>
</dbReference>
<organism evidence="9 10">
    <name type="scientific">Geobacter soli</name>
    <dbReference type="NCBI Taxonomy" id="1510391"/>
    <lineage>
        <taxon>Bacteria</taxon>
        <taxon>Pseudomonadati</taxon>
        <taxon>Thermodesulfobacteriota</taxon>
        <taxon>Desulfuromonadia</taxon>
        <taxon>Geobacterales</taxon>
        <taxon>Geobacteraceae</taxon>
        <taxon>Geobacter</taxon>
    </lineage>
</organism>
<dbReference type="GO" id="GO:0051539">
    <property type="term" value="F:4 iron, 4 sulfur cluster binding"/>
    <property type="evidence" value="ECO:0007669"/>
    <property type="project" value="UniProtKB-KW"/>
</dbReference>
<sequence>MSSRDERGGTGEATQAHPAIRRGADDAANAASRADAPSLEAPLTINWAINNTCNFACRHCYSRGDTHEELPRDVLLACLGKAAAAGVFSVNFGGGEPLLHPGLLDIARHASGSGLRISLNSNGWLIDQDTAAALRDAGFTRVGISIDSHLPRVHDRFRGVDGSHGRAVAALRYLAGAGIATSISTVICRINHTAIDDLVAFAREQGVGQLNFHNFKCSGLGLSHRDELDLSPAEWREFYRGALAARERESGLDVSLDDPIIALLGARDAGSLVKGSVCGKLSLNIKTNGDMTPCGFIPVVIGNIVRDDLKQVWRDSAVLAALRTKKPTGKCAGCSAYEDCLGGCSARALALTGDLNSPDPHCWA</sequence>
<dbReference type="GO" id="GO:0046872">
    <property type="term" value="F:metal ion binding"/>
    <property type="evidence" value="ECO:0007669"/>
    <property type="project" value="UniProtKB-KW"/>
</dbReference>
<protein>
    <submittedName>
        <fullName evidence="9">Radical SAM protein</fullName>
    </submittedName>
</protein>
<dbReference type="Pfam" id="PF13186">
    <property type="entry name" value="SPASM"/>
    <property type="match status" value="1"/>
</dbReference>
<dbReference type="PANTHER" id="PTHR11228:SF7">
    <property type="entry name" value="PQQA PEPTIDE CYCLASE"/>
    <property type="match status" value="1"/>
</dbReference>
<dbReference type="InterPro" id="IPR006638">
    <property type="entry name" value="Elp3/MiaA/NifB-like_rSAM"/>
</dbReference>
<dbReference type="InterPro" id="IPR027570">
    <property type="entry name" value="GeoRSP_rSAM"/>
</dbReference>
<dbReference type="SFLD" id="SFLDG01386">
    <property type="entry name" value="main_SPASM_domain-containing"/>
    <property type="match status" value="1"/>
</dbReference>
<evidence type="ECO:0000256" key="7">
    <source>
        <dbReference type="SAM" id="MobiDB-lite"/>
    </source>
</evidence>
<dbReference type="PROSITE" id="PS51918">
    <property type="entry name" value="RADICAL_SAM"/>
    <property type="match status" value="1"/>
</dbReference>
<evidence type="ECO:0000256" key="4">
    <source>
        <dbReference type="ARBA" id="ARBA00022723"/>
    </source>
</evidence>
<comment type="caution">
    <text evidence="9">The sequence shown here is derived from an EMBL/GenBank/DDBJ whole genome shotgun (WGS) entry which is preliminary data.</text>
</comment>
<comment type="cofactor">
    <cofactor evidence="1">
        <name>[4Fe-4S] cluster</name>
        <dbReference type="ChEBI" id="CHEBI:49883"/>
    </cofactor>
</comment>
<evidence type="ECO:0000256" key="2">
    <source>
        <dbReference type="ARBA" id="ARBA00022485"/>
    </source>
</evidence>
<dbReference type="SMART" id="SM00729">
    <property type="entry name" value="Elp3"/>
    <property type="match status" value="1"/>
</dbReference>
<evidence type="ECO:0000259" key="8">
    <source>
        <dbReference type="PROSITE" id="PS51918"/>
    </source>
</evidence>
<proteinExistence type="predicted"/>
<keyword evidence="10" id="KW-1185">Reference proteome</keyword>
<evidence type="ECO:0000256" key="6">
    <source>
        <dbReference type="ARBA" id="ARBA00023014"/>
    </source>
</evidence>
<dbReference type="GO" id="GO:0003824">
    <property type="term" value="F:catalytic activity"/>
    <property type="evidence" value="ECO:0007669"/>
    <property type="project" value="InterPro"/>
</dbReference>
<keyword evidence="4" id="KW-0479">Metal-binding</keyword>
<dbReference type="Proteomes" id="UP000031433">
    <property type="component" value="Unassembled WGS sequence"/>
</dbReference>
<dbReference type="SFLD" id="SFLDS00029">
    <property type="entry name" value="Radical_SAM"/>
    <property type="match status" value="1"/>
</dbReference>
<dbReference type="SFLD" id="SFLDG01067">
    <property type="entry name" value="SPASM/twitch_domain_containing"/>
    <property type="match status" value="1"/>
</dbReference>
<name>A0A0C1QT83_9BACT</name>
<keyword evidence="6" id="KW-0411">Iron-sulfur</keyword>
<dbReference type="InterPro" id="IPR007197">
    <property type="entry name" value="rSAM"/>
</dbReference>
<dbReference type="PANTHER" id="PTHR11228">
    <property type="entry name" value="RADICAL SAM DOMAIN PROTEIN"/>
    <property type="match status" value="1"/>
</dbReference>
<evidence type="ECO:0000313" key="9">
    <source>
        <dbReference type="EMBL" id="KIE44212.1"/>
    </source>
</evidence>
<feature type="region of interest" description="Disordered" evidence="7">
    <location>
        <begin position="1"/>
        <end position="33"/>
    </location>
</feature>
<evidence type="ECO:0000313" key="10">
    <source>
        <dbReference type="Proteomes" id="UP000031433"/>
    </source>
</evidence>
<dbReference type="CDD" id="cd01335">
    <property type="entry name" value="Radical_SAM"/>
    <property type="match status" value="1"/>
</dbReference>
<dbReference type="InterPro" id="IPR058240">
    <property type="entry name" value="rSAM_sf"/>
</dbReference>
<dbReference type="PIRSF" id="PIRSF037420">
    <property type="entry name" value="PQQ_syn_pqqE"/>
    <property type="match status" value="1"/>
</dbReference>
<gene>
    <name evidence="9" type="ORF">SE37_11790</name>
</gene>
<feature type="domain" description="Radical SAM core" evidence="8">
    <location>
        <begin position="39"/>
        <end position="253"/>
    </location>
</feature>
<keyword evidence="5" id="KW-0408">Iron</keyword>
<dbReference type="CDD" id="cd21123">
    <property type="entry name" value="SPASM_MftC-like"/>
    <property type="match status" value="1"/>
</dbReference>
<dbReference type="InterPro" id="IPR013785">
    <property type="entry name" value="Aldolase_TIM"/>
</dbReference>
<dbReference type="NCBIfam" id="TIGR04085">
    <property type="entry name" value="rSAM_more_4Fe4S"/>
    <property type="match status" value="1"/>
</dbReference>
<dbReference type="Gene3D" id="3.20.20.70">
    <property type="entry name" value="Aldolase class I"/>
    <property type="match status" value="1"/>
</dbReference>
<dbReference type="InterPro" id="IPR050377">
    <property type="entry name" value="Radical_SAM_PqqE_MftC-like"/>
</dbReference>
<evidence type="ECO:0000256" key="1">
    <source>
        <dbReference type="ARBA" id="ARBA00001966"/>
    </source>
</evidence>
<evidence type="ECO:0000256" key="3">
    <source>
        <dbReference type="ARBA" id="ARBA00022691"/>
    </source>
</evidence>
<dbReference type="NCBIfam" id="TIGR04303">
    <property type="entry name" value="GeoRSP_rSAM"/>
    <property type="match status" value="1"/>
</dbReference>
<keyword evidence="3" id="KW-0949">S-adenosyl-L-methionine</keyword>
<dbReference type="AlphaFoldDB" id="A0A0C1QT83"/>
<dbReference type="EMBL" id="JXBL01000001">
    <property type="protein sequence ID" value="KIE44212.1"/>
    <property type="molecule type" value="Genomic_DNA"/>
</dbReference>
<accession>A0A0C1QT83</accession>
<dbReference type="SUPFAM" id="SSF102114">
    <property type="entry name" value="Radical SAM enzymes"/>
    <property type="match status" value="1"/>
</dbReference>
<dbReference type="InterPro" id="IPR023885">
    <property type="entry name" value="4Fe4S-binding_SPASM_dom"/>
</dbReference>
<dbReference type="Pfam" id="PF04055">
    <property type="entry name" value="Radical_SAM"/>
    <property type="match status" value="1"/>
</dbReference>
<reference evidence="9 10" key="1">
    <citation type="submission" date="2015-01" db="EMBL/GenBank/DDBJ databases">
        <title>Genome sequence of the anaerobic bacterium Geobacter soli GSS01, a dissimilatory Fe(III) reducer from soil.</title>
        <authorList>
            <person name="Yang G."/>
            <person name="Zhou S."/>
        </authorList>
    </citation>
    <scope>NUCLEOTIDE SEQUENCE [LARGE SCALE GENOMIC DNA]</scope>
    <source>
        <strain evidence="9 10">GSS01</strain>
    </source>
</reference>
<evidence type="ECO:0000256" key="5">
    <source>
        <dbReference type="ARBA" id="ARBA00023004"/>
    </source>
</evidence>